<feature type="non-terminal residue" evidence="8">
    <location>
        <position position="1038"/>
    </location>
</feature>
<dbReference type="EMBL" id="BTSX01000004">
    <property type="protein sequence ID" value="GMS94729.1"/>
    <property type="molecule type" value="Genomic_DNA"/>
</dbReference>
<keyword evidence="3" id="KW-0378">Hydrolase</keyword>
<dbReference type="InterPro" id="IPR047187">
    <property type="entry name" value="SF1_C_Upf1"/>
</dbReference>
<keyword evidence="4" id="KW-0347">Helicase</keyword>
<feature type="domain" description="DNA2/NAM7 helicase helicase" evidence="6">
    <location>
        <begin position="518"/>
        <end position="759"/>
    </location>
</feature>
<comment type="caution">
    <text evidence="8">The sequence shown here is derived from an EMBL/GenBank/DDBJ whole genome shotgun (WGS) entry which is preliminary data.</text>
</comment>
<evidence type="ECO:0000256" key="4">
    <source>
        <dbReference type="ARBA" id="ARBA00022806"/>
    </source>
</evidence>
<name>A0AAV5TK91_9BILA</name>
<keyword evidence="2" id="KW-0547">Nucleotide-binding</keyword>
<dbReference type="GO" id="GO:0043139">
    <property type="term" value="F:5'-3' DNA helicase activity"/>
    <property type="evidence" value="ECO:0007669"/>
    <property type="project" value="TreeGrafter"/>
</dbReference>
<evidence type="ECO:0000256" key="3">
    <source>
        <dbReference type="ARBA" id="ARBA00022801"/>
    </source>
</evidence>
<dbReference type="PANTHER" id="PTHR43788">
    <property type="entry name" value="DNA2/NAM7 HELICASE FAMILY MEMBER"/>
    <property type="match status" value="1"/>
</dbReference>
<dbReference type="Pfam" id="PF13087">
    <property type="entry name" value="AAA_12"/>
    <property type="match status" value="1"/>
</dbReference>
<dbReference type="GO" id="GO:0016787">
    <property type="term" value="F:hydrolase activity"/>
    <property type="evidence" value="ECO:0007669"/>
    <property type="project" value="UniProtKB-KW"/>
</dbReference>
<evidence type="ECO:0000313" key="9">
    <source>
        <dbReference type="Proteomes" id="UP001432027"/>
    </source>
</evidence>
<evidence type="ECO:0000256" key="5">
    <source>
        <dbReference type="ARBA" id="ARBA00022840"/>
    </source>
</evidence>
<evidence type="ECO:0000259" key="6">
    <source>
        <dbReference type="Pfam" id="PF13086"/>
    </source>
</evidence>
<dbReference type="SUPFAM" id="SSF52540">
    <property type="entry name" value="P-loop containing nucleoside triphosphate hydrolases"/>
    <property type="match status" value="1"/>
</dbReference>
<evidence type="ECO:0000256" key="2">
    <source>
        <dbReference type="ARBA" id="ARBA00022741"/>
    </source>
</evidence>
<sequence length="1038" mass="117348">MATPSHPWECHLNVRGRFKTSVVMDPPDCHPPPLKFDKKAFIAPPEPGKAKTRRECVTLADVVSFRTRHVLGAKRRPAPAPVASSSDDDFEIVDAVAESLGGLTLERKAPTERPVLYRDTGVTKDKGQWTILEAQHFEVFLPDRKDLRFIAVPSKSLTATQSVEGHLFAVFELHQLERSLPKVMLQAQHPILWEASRFERLESAAGNPFTDLIYVVKVMDSGDARAVCNWSPSLITVHAKRFHADCQNEDQQLEENALYEASMVDTSSAWIYPVEPPKNRVDYAKLVAGIRSSSMNVGMFAEEIQPLPEVTMLMVAKRLRLEFIPESMLLNLFQLGIRFREINRPKELVNVIVKSIDPPELIVLSEVYFVDYVSLFIGKKEIAGEKSEEKQSKLFLQVNSISHPRRGNNKHSILRCAPNPRMLEEFRGFNPKRTVSTLPKCEAHLESKNNNITLQSLELIETRLLELQNPIGRRPIATEMTEAPPPIYEYLYGRMDKPIAPTFQRVMVRRDDRPFVPNERQGEALSMYHDMNSPAFCILSPPGSGKTTVAAAMAASLVDNRAAFKPGEVQLLLAVQNVAVENLARSLKTFDENRLRAYYIKSLLRTDAESKAPYNIKELIPNYTSYMENAEDSDLIVMQRYLEVDAILKAAKTDPAHKLSYRQRHKLTFEWHKMLRKAKATLEKYLQPQILLSTVDLALCYLQSKNERGIRKLLTTVTRVIIDEASLLTESTFYCLMRLFPRATFVLIGDDKQLPPFMFDEKVIGHQLAARSALSVALVNQNLPVIKLVEVYRAPPRLVDPYNKLSYDGDLVSRNPTEKYPLTEAGLVALGDPQLLLVGIEGGQKSSENSKSMWNREEIEALLSLLQKLAQFKDQIMIICLYKEQKKRLEIDLGINYELHTVDSAQGKEKPIIIVLTTRTDKRTPFFASKERCTVAVSRQQQALIIIGNPSLLKCEEPEPWAWSICLSSARFTSINDSDLPPVDPDIKAKLANMSVEDGDDVTDVPVNPSGKATYAVTAEQLEEQAAEKQNRKKRKKK</sequence>
<evidence type="ECO:0000313" key="8">
    <source>
        <dbReference type="EMBL" id="GMS94729.1"/>
    </source>
</evidence>
<dbReference type="AlphaFoldDB" id="A0AAV5TK91"/>
<dbReference type="Pfam" id="PF13086">
    <property type="entry name" value="AAA_11"/>
    <property type="match status" value="1"/>
</dbReference>
<reference evidence="8" key="1">
    <citation type="submission" date="2023-10" db="EMBL/GenBank/DDBJ databases">
        <title>Genome assembly of Pristionchus species.</title>
        <authorList>
            <person name="Yoshida K."/>
            <person name="Sommer R.J."/>
        </authorList>
    </citation>
    <scope>NUCLEOTIDE SEQUENCE</scope>
    <source>
        <strain evidence="8">RS0144</strain>
    </source>
</reference>
<dbReference type="Proteomes" id="UP001432027">
    <property type="component" value="Unassembled WGS sequence"/>
</dbReference>
<gene>
    <name evidence="8" type="ORF">PENTCL1PPCAC_16904</name>
</gene>
<dbReference type="GO" id="GO:0005524">
    <property type="term" value="F:ATP binding"/>
    <property type="evidence" value="ECO:0007669"/>
    <property type="project" value="UniProtKB-KW"/>
</dbReference>
<evidence type="ECO:0000259" key="7">
    <source>
        <dbReference type="Pfam" id="PF13087"/>
    </source>
</evidence>
<dbReference type="InterPro" id="IPR041679">
    <property type="entry name" value="DNA2/NAM7-like_C"/>
</dbReference>
<organism evidence="8 9">
    <name type="scientific">Pristionchus entomophagus</name>
    <dbReference type="NCBI Taxonomy" id="358040"/>
    <lineage>
        <taxon>Eukaryota</taxon>
        <taxon>Metazoa</taxon>
        <taxon>Ecdysozoa</taxon>
        <taxon>Nematoda</taxon>
        <taxon>Chromadorea</taxon>
        <taxon>Rhabditida</taxon>
        <taxon>Rhabditina</taxon>
        <taxon>Diplogasteromorpha</taxon>
        <taxon>Diplogasteroidea</taxon>
        <taxon>Neodiplogasteridae</taxon>
        <taxon>Pristionchus</taxon>
    </lineage>
</organism>
<dbReference type="CDD" id="cd18808">
    <property type="entry name" value="SF1_C_Upf1"/>
    <property type="match status" value="1"/>
</dbReference>
<proteinExistence type="inferred from homology"/>
<comment type="similarity">
    <text evidence="1">Belongs to the DNA2/NAM7 helicase family.</text>
</comment>
<accession>A0AAV5TK91</accession>
<evidence type="ECO:0000256" key="1">
    <source>
        <dbReference type="ARBA" id="ARBA00007913"/>
    </source>
</evidence>
<dbReference type="InterPro" id="IPR027417">
    <property type="entry name" value="P-loop_NTPase"/>
</dbReference>
<feature type="domain" description="DNA2/NAM7 helicase-like C-terminal" evidence="7">
    <location>
        <begin position="778"/>
        <end position="950"/>
    </location>
</feature>
<dbReference type="InterPro" id="IPR050534">
    <property type="entry name" value="Coronavir_polyprotein_1ab"/>
</dbReference>
<dbReference type="Gene3D" id="3.40.50.300">
    <property type="entry name" value="P-loop containing nucleotide triphosphate hydrolases"/>
    <property type="match status" value="2"/>
</dbReference>
<dbReference type="PANTHER" id="PTHR43788:SF16">
    <property type="entry name" value="HELICASE WITH ZINC FINGER 2"/>
    <property type="match status" value="1"/>
</dbReference>
<keyword evidence="9" id="KW-1185">Reference proteome</keyword>
<dbReference type="InterPro" id="IPR041677">
    <property type="entry name" value="DNA2/NAM7_AAA_11"/>
</dbReference>
<evidence type="ECO:0008006" key="10">
    <source>
        <dbReference type="Google" id="ProtNLM"/>
    </source>
</evidence>
<keyword evidence="5" id="KW-0067">ATP-binding</keyword>
<protein>
    <recommendedName>
        <fullName evidence="10">DNA2/NAM7 helicase-like C-terminal domain-containing protein</fullName>
    </recommendedName>
</protein>